<dbReference type="GO" id="GO:0003682">
    <property type="term" value="F:chromatin binding"/>
    <property type="evidence" value="ECO:0007669"/>
    <property type="project" value="InterPro"/>
</dbReference>
<dbReference type="Proteomes" id="UP000289738">
    <property type="component" value="Chromosome B09"/>
</dbReference>
<dbReference type="OrthoDB" id="1885884at2759"/>
<keyword evidence="2" id="KW-0371">Homeobox</keyword>
<dbReference type="STRING" id="3818.A0A444XCV0"/>
<dbReference type="Proteomes" id="UP000464620">
    <property type="component" value="Chromosome B09"/>
</dbReference>
<evidence type="ECO:0000313" key="4">
    <source>
        <dbReference type="Proteomes" id="UP000289738"/>
    </source>
</evidence>
<keyword evidence="4" id="KW-1185">Reference proteome</keyword>
<reference evidence="3 4" key="1">
    <citation type="submission" date="2019-01" db="EMBL/GenBank/DDBJ databases">
        <title>Sequencing of cultivated peanut Arachis hypogaea provides insights into genome evolution and oil improvement.</title>
        <authorList>
            <person name="Chen X."/>
        </authorList>
    </citation>
    <scope>NUCLEOTIDE SEQUENCE [LARGE SCALE GENOMIC DNA]</scope>
    <source>
        <strain evidence="4">cv. Fuhuasheng</strain>
        <strain evidence="3">GDAAS-fuhuasheng2018</strain>
        <tissue evidence="3">Leaves</tissue>
    </source>
</reference>
<dbReference type="Pfam" id="PF16719">
    <property type="entry name" value="SAWADEE"/>
    <property type="match status" value="1"/>
</dbReference>
<dbReference type="InterPro" id="IPR039276">
    <property type="entry name" value="SHH1/2"/>
</dbReference>
<dbReference type="EMBL" id="CP031001">
    <property type="protein sequence ID" value="QHN75910.1"/>
    <property type="molecule type" value="Genomic_DNA"/>
</dbReference>
<feature type="domain" description="SAWADEE" evidence="1">
    <location>
        <begin position="107"/>
        <end position="234"/>
    </location>
</feature>
<evidence type="ECO:0000313" key="3">
    <source>
        <dbReference type="EMBL" id="RYQ87430.1"/>
    </source>
</evidence>
<gene>
    <name evidence="3" type="ORF">Ahy_B09g094947</name>
    <name evidence="2" type="ORF">DS421_19g639440</name>
</gene>
<reference evidence="2 5" key="2">
    <citation type="submission" date="2020-01" db="EMBL/GenBank/DDBJ databases">
        <title>Genome sequence of Arachis hypogaea, cultivar Shitouqi.</title>
        <authorList>
            <person name="Zhuang W."/>
            <person name="Chen H."/>
            <person name="Varshney R."/>
            <person name="Wang D."/>
            <person name="Ming R."/>
        </authorList>
    </citation>
    <scope>NUCLEOTIDE SEQUENCE [LARGE SCALE GENOMIC DNA]</scope>
    <source>
        <tissue evidence="2">Young leaf</tissue>
    </source>
</reference>
<dbReference type="Gramene" id="arahy.Tifrunner.gnm2.ann2.Ah19g054400.1">
    <property type="protein sequence ID" value="arahy.Tifrunner.gnm2.ann2.Ah19g054400.1-CDS"/>
    <property type="gene ID" value="arahy.Tifrunner.gnm2.ann2.Ah19g054400"/>
</dbReference>
<protein>
    <submittedName>
        <fullName evidence="2">Protein SAWADEE HOMEODOMAIN</fullName>
    </submittedName>
</protein>
<sequence>MDRFSIDEVNELERIYKEMGEKSVDQNFCKSVAISFSSSSRRAGKASLTWEQVRHWFQNKLKESETNVASTTSSMNLYIDLSEASVLRNGQKSSSNAKGKRAEDISELTFEARSSKDVAWHDVASFLNYRVLSTGELEVRIRYAGFGKEQDEWINVKEGVRERSIPLEPSECHKVNDGDLILCFLEKDDYALYVDARVVRVLRRLHGPTDCRCIFIVRYVHDKTEEGVSWNRLCCRPTQEEHVPEEIPLNPLEDLWG</sequence>
<dbReference type="PANTHER" id="PTHR33827">
    <property type="entry name" value="PROTEIN SAWADEE HOMEODOMAIN HOMOLOG 2"/>
    <property type="match status" value="1"/>
</dbReference>
<keyword evidence="2" id="KW-0238">DNA-binding</keyword>
<dbReference type="InterPro" id="IPR032001">
    <property type="entry name" value="SAWADEE_dom"/>
</dbReference>
<dbReference type="GO" id="GO:0003677">
    <property type="term" value="F:DNA binding"/>
    <property type="evidence" value="ECO:0007669"/>
    <property type="project" value="UniProtKB-KW"/>
</dbReference>
<accession>A0A444XCV0</accession>
<name>A0A444XCV0_ARAHY</name>
<evidence type="ECO:0000259" key="1">
    <source>
        <dbReference type="Pfam" id="PF16719"/>
    </source>
</evidence>
<dbReference type="EMBL" id="SDMP01000019">
    <property type="protein sequence ID" value="RYQ87430.1"/>
    <property type="molecule type" value="Genomic_DNA"/>
</dbReference>
<dbReference type="PANTHER" id="PTHR33827:SF2">
    <property type="entry name" value="PROTEIN SAWADEE HOMEODOMAIN HOMOLOG 1"/>
    <property type="match status" value="1"/>
</dbReference>
<organism evidence="3 4">
    <name type="scientific">Arachis hypogaea</name>
    <name type="common">Peanut</name>
    <dbReference type="NCBI Taxonomy" id="3818"/>
    <lineage>
        <taxon>Eukaryota</taxon>
        <taxon>Viridiplantae</taxon>
        <taxon>Streptophyta</taxon>
        <taxon>Embryophyta</taxon>
        <taxon>Tracheophyta</taxon>
        <taxon>Spermatophyta</taxon>
        <taxon>Magnoliopsida</taxon>
        <taxon>eudicotyledons</taxon>
        <taxon>Gunneridae</taxon>
        <taxon>Pentapetalae</taxon>
        <taxon>rosids</taxon>
        <taxon>fabids</taxon>
        <taxon>Fabales</taxon>
        <taxon>Fabaceae</taxon>
        <taxon>Papilionoideae</taxon>
        <taxon>50 kb inversion clade</taxon>
        <taxon>dalbergioids sensu lato</taxon>
        <taxon>Dalbergieae</taxon>
        <taxon>Pterocarpus clade</taxon>
        <taxon>Arachis</taxon>
    </lineage>
</organism>
<evidence type="ECO:0000313" key="2">
    <source>
        <dbReference type="EMBL" id="QHN75910.1"/>
    </source>
</evidence>
<dbReference type="AlphaFoldDB" id="A0A444XCV0"/>
<dbReference type="SMR" id="A0A444XCV0"/>
<proteinExistence type="predicted"/>
<evidence type="ECO:0000313" key="5">
    <source>
        <dbReference type="Proteomes" id="UP000464620"/>
    </source>
</evidence>
<dbReference type="Gene3D" id="2.30.30.140">
    <property type="match status" value="1"/>
</dbReference>
<dbReference type="Gene3D" id="2.40.50.40">
    <property type="match status" value="1"/>
</dbReference>